<feature type="chain" id="PRO_5026994620" evidence="1">
    <location>
        <begin position="22"/>
        <end position="413"/>
    </location>
</feature>
<reference evidence="2" key="1">
    <citation type="submission" date="2019-11" db="EMBL/GenBank/DDBJ databases">
        <authorList>
            <person name="Feng L."/>
        </authorList>
    </citation>
    <scope>NUCLEOTIDE SEQUENCE</scope>
    <source>
        <strain evidence="2">VatypicaLFYP47</strain>
    </source>
</reference>
<gene>
    <name evidence="2" type="ORF">VALFYP47_00119</name>
</gene>
<evidence type="ECO:0000313" key="2">
    <source>
        <dbReference type="EMBL" id="VYT96112.1"/>
    </source>
</evidence>
<dbReference type="RefSeq" id="WP_156718082.1">
    <property type="nucleotide sequence ID" value="NZ_CACRUN010000012.1"/>
</dbReference>
<sequence length="413" mass="46858">MIKRVCLIGLCSFGLMVTAHGANINIPGGDAMVPDAAYESYSYNSADMDLVERQFRRRSGPVVAQTVRNGRRTVEQAKAYMEGNAKYLKRQANQSTVFIFDNDTQHIRFSMPYPSLENKVVNDGTNPVANVINQGPQYYIKSMNADIVVDVDDKTTYTDRAFTYKTVKNGQWQQTYGIMTAISGKEGKTEPRTRTGVEFSLPSDMNHVYRVNIINRGNGNPDHIRYAEAALANYVIPSVEDTKDIDRYATVKTWGNFAYRVFKNSERKADYEPTSYGEETRVYEGGGIVQLVKRRPILPNDKTNFYAGAFSTMDTVSRKYPYSVNDNATIWNNGVPAFSGSVKFDNGSNYTYFTIHDDTYVYSIEVVYKADKVKRSYHDIRSMVELATLVKRPHKQAFPALKYLDEAYVFKLP</sequence>
<accession>A0A6N3B7T1</accession>
<evidence type="ECO:0000256" key="1">
    <source>
        <dbReference type="SAM" id="SignalP"/>
    </source>
</evidence>
<feature type="signal peptide" evidence="1">
    <location>
        <begin position="1"/>
        <end position="21"/>
    </location>
</feature>
<dbReference type="AlphaFoldDB" id="A0A6N3B7T1"/>
<protein>
    <submittedName>
        <fullName evidence="2">Uncharacterized protein</fullName>
    </submittedName>
</protein>
<dbReference type="EMBL" id="CACRUN010000012">
    <property type="protein sequence ID" value="VYT96112.1"/>
    <property type="molecule type" value="Genomic_DNA"/>
</dbReference>
<name>A0A6N3B7T1_9FIRM</name>
<organism evidence="2">
    <name type="scientific">Veillonella atypica</name>
    <dbReference type="NCBI Taxonomy" id="39777"/>
    <lineage>
        <taxon>Bacteria</taxon>
        <taxon>Bacillati</taxon>
        <taxon>Bacillota</taxon>
        <taxon>Negativicutes</taxon>
        <taxon>Veillonellales</taxon>
        <taxon>Veillonellaceae</taxon>
        <taxon>Veillonella</taxon>
    </lineage>
</organism>
<keyword evidence="1" id="KW-0732">Signal</keyword>
<proteinExistence type="predicted"/>